<organism evidence="7 8">
    <name type="scientific">Actinomadura pelletieri DSM 43383</name>
    <dbReference type="NCBI Taxonomy" id="1120940"/>
    <lineage>
        <taxon>Bacteria</taxon>
        <taxon>Bacillati</taxon>
        <taxon>Actinomycetota</taxon>
        <taxon>Actinomycetes</taxon>
        <taxon>Streptosporangiales</taxon>
        <taxon>Thermomonosporaceae</taxon>
        <taxon>Actinomadura</taxon>
    </lineage>
</organism>
<dbReference type="GO" id="GO:0051539">
    <property type="term" value="F:4 iron, 4 sulfur cluster binding"/>
    <property type="evidence" value="ECO:0007669"/>
    <property type="project" value="TreeGrafter"/>
</dbReference>
<evidence type="ECO:0000256" key="5">
    <source>
        <dbReference type="ARBA" id="ARBA00023014"/>
    </source>
</evidence>
<reference evidence="7 8" key="1">
    <citation type="submission" date="2018-10" db="EMBL/GenBank/DDBJ databases">
        <title>Genomic Encyclopedia of Archaeal and Bacterial Type Strains, Phase II (KMG-II): from individual species to whole genera.</title>
        <authorList>
            <person name="Goeker M."/>
        </authorList>
    </citation>
    <scope>NUCLEOTIDE SEQUENCE [LARGE SCALE GENOMIC DNA]</scope>
    <source>
        <strain evidence="7 8">DSM 43383</strain>
    </source>
</reference>
<dbReference type="SFLD" id="SFLDS00029">
    <property type="entry name" value="Radical_SAM"/>
    <property type="match status" value="1"/>
</dbReference>
<dbReference type="GO" id="GO:0006779">
    <property type="term" value="P:porphyrin-containing compound biosynthetic process"/>
    <property type="evidence" value="ECO:0007669"/>
    <property type="project" value="TreeGrafter"/>
</dbReference>
<keyword evidence="5" id="KW-0411">Iron-sulfur</keyword>
<dbReference type="InterPro" id="IPR058240">
    <property type="entry name" value="rSAM_sf"/>
</dbReference>
<gene>
    <name evidence="7" type="ORF">BZB76_6492</name>
</gene>
<dbReference type="EMBL" id="RBWU01000008">
    <property type="protein sequence ID" value="RKS68238.1"/>
    <property type="molecule type" value="Genomic_DNA"/>
</dbReference>
<feature type="domain" description="Radical SAM core" evidence="6">
    <location>
        <begin position="45"/>
        <end position="285"/>
    </location>
</feature>
<evidence type="ECO:0000259" key="6">
    <source>
        <dbReference type="PROSITE" id="PS51918"/>
    </source>
</evidence>
<dbReference type="InterPro" id="IPR007197">
    <property type="entry name" value="rSAM"/>
</dbReference>
<evidence type="ECO:0000256" key="2">
    <source>
        <dbReference type="ARBA" id="ARBA00022691"/>
    </source>
</evidence>
<evidence type="ECO:0000256" key="1">
    <source>
        <dbReference type="ARBA" id="ARBA00017228"/>
    </source>
</evidence>
<dbReference type="GO" id="GO:0003824">
    <property type="term" value="F:catalytic activity"/>
    <property type="evidence" value="ECO:0007669"/>
    <property type="project" value="InterPro"/>
</dbReference>
<dbReference type="Pfam" id="PF04055">
    <property type="entry name" value="Radical_SAM"/>
    <property type="match status" value="1"/>
</dbReference>
<dbReference type="Proteomes" id="UP000274601">
    <property type="component" value="Unassembled WGS sequence"/>
</dbReference>
<sequence>MVNLLPGKTLMKFDEQFPVYNWLYPMKGQDLDVTSYKKLFDDLDVSGIRGRALYFHIPFCQTICSFCTLNRGLGNEGDEAIELYVQALIREIQIKSQYASVTSLPITAIFFGGGTPSILTADQIRRIGRAIHDHFDLSVMEEFTFEMEVKSLSEEKVAAMRDIGLNKARFGLQTFDPQYRELFNITATLEQTYAAAELLRRSFDYTSFDIIYGLHGQTIERFASDVQQAVDMGTETIEFYPITNLVTQASLHHGYVRAGLQPLSFMQKMSMSMFLDRYMRASGFQQHNGHGFLRLPEGATPDADNFITRRYTNVYNKFFWAYHDVDLMGFGNSAVSQSGEYTIMNDENRATYTRRLLDDDDFKINVTVADGVPYEKGIVFHLPYFGWLDKSRIEWDKVPTEILGRLNRLIDEELIVEDATEYRITELGWYWYVNMMYYLSPETDQRILDDFVALKGRVKGITDGDRRMTLPLANA</sequence>
<dbReference type="InterPro" id="IPR034505">
    <property type="entry name" value="Coproporphyrinogen-III_oxidase"/>
</dbReference>
<dbReference type="InterPro" id="IPR013785">
    <property type="entry name" value="Aldolase_TIM"/>
</dbReference>
<accession>A0A495Q9R4</accession>
<proteinExistence type="predicted"/>
<evidence type="ECO:0000256" key="3">
    <source>
        <dbReference type="ARBA" id="ARBA00022723"/>
    </source>
</evidence>
<dbReference type="OrthoDB" id="9808022at2"/>
<dbReference type="Gene3D" id="3.20.20.70">
    <property type="entry name" value="Aldolase class I"/>
    <property type="match status" value="1"/>
</dbReference>
<protein>
    <recommendedName>
        <fullName evidence="1">Heme chaperone HemW</fullName>
    </recommendedName>
</protein>
<comment type="caution">
    <text evidence="7">The sequence shown here is derived from an EMBL/GenBank/DDBJ whole genome shotgun (WGS) entry which is preliminary data.</text>
</comment>
<keyword evidence="3" id="KW-0479">Metal-binding</keyword>
<dbReference type="InterPro" id="IPR006638">
    <property type="entry name" value="Elp3/MiaA/NifB-like_rSAM"/>
</dbReference>
<keyword evidence="2" id="KW-0949">S-adenosyl-L-methionine</keyword>
<dbReference type="SFLD" id="SFLDG01065">
    <property type="entry name" value="anaerobic_coproporphyrinogen-I"/>
    <property type="match status" value="1"/>
</dbReference>
<name>A0A495Q9R4_9ACTN</name>
<evidence type="ECO:0000313" key="8">
    <source>
        <dbReference type="Proteomes" id="UP000274601"/>
    </source>
</evidence>
<evidence type="ECO:0000313" key="7">
    <source>
        <dbReference type="EMBL" id="RKS68238.1"/>
    </source>
</evidence>
<dbReference type="GO" id="GO:0046872">
    <property type="term" value="F:metal ion binding"/>
    <property type="evidence" value="ECO:0007669"/>
    <property type="project" value="UniProtKB-KW"/>
</dbReference>
<dbReference type="GO" id="GO:0005737">
    <property type="term" value="C:cytoplasm"/>
    <property type="evidence" value="ECO:0007669"/>
    <property type="project" value="TreeGrafter"/>
</dbReference>
<dbReference type="PANTHER" id="PTHR13932:SF5">
    <property type="entry name" value="RADICAL S-ADENOSYL METHIONINE DOMAIN-CONTAINING PROTEIN 1, MITOCHONDRIAL"/>
    <property type="match status" value="1"/>
</dbReference>
<dbReference type="AlphaFoldDB" id="A0A495Q9R4"/>
<dbReference type="SMART" id="SM00729">
    <property type="entry name" value="Elp3"/>
    <property type="match status" value="1"/>
</dbReference>
<keyword evidence="4" id="KW-0408">Iron</keyword>
<dbReference type="SUPFAM" id="SSF102114">
    <property type="entry name" value="Radical SAM enzymes"/>
    <property type="match status" value="1"/>
</dbReference>
<keyword evidence="8" id="KW-1185">Reference proteome</keyword>
<dbReference type="RefSeq" id="WP_121438153.1">
    <property type="nucleotide sequence ID" value="NZ_RBWU01000008.1"/>
</dbReference>
<dbReference type="PANTHER" id="PTHR13932">
    <property type="entry name" value="COPROPORPHYRINIGEN III OXIDASE"/>
    <property type="match status" value="1"/>
</dbReference>
<evidence type="ECO:0000256" key="4">
    <source>
        <dbReference type="ARBA" id="ARBA00023004"/>
    </source>
</evidence>
<dbReference type="PROSITE" id="PS51918">
    <property type="entry name" value="RADICAL_SAM"/>
    <property type="match status" value="1"/>
</dbReference>